<feature type="domain" description="WKF" evidence="2">
    <location>
        <begin position="164"/>
        <end position="227"/>
    </location>
</feature>
<dbReference type="VEuPathDB" id="FungiDB:TSTA_031610"/>
<dbReference type="PANTHER" id="PTHR22306:SF2">
    <property type="entry name" value="CHROMOSOME 7 OPEN READING FRAME 50"/>
    <property type="match status" value="1"/>
</dbReference>
<dbReference type="InterPro" id="IPR019327">
    <property type="entry name" value="WKF"/>
</dbReference>
<dbReference type="RefSeq" id="XP_002480336.1">
    <property type="nucleotide sequence ID" value="XM_002480291.1"/>
</dbReference>
<dbReference type="PhylomeDB" id="B8M5K8"/>
<feature type="region of interest" description="Disordered" evidence="1">
    <location>
        <begin position="1"/>
        <end position="156"/>
    </location>
</feature>
<accession>B8M5K8</accession>
<evidence type="ECO:0000259" key="2">
    <source>
        <dbReference type="Pfam" id="PF10180"/>
    </source>
</evidence>
<name>B8M5K8_TALSN</name>
<dbReference type="Pfam" id="PF10180">
    <property type="entry name" value="WKF"/>
    <property type="match status" value="1"/>
</dbReference>
<dbReference type="InParanoid" id="B8M5K8"/>
<dbReference type="GeneID" id="8107772"/>
<feature type="region of interest" description="Disordered" evidence="1">
    <location>
        <begin position="333"/>
        <end position="393"/>
    </location>
</feature>
<dbReference type="STRING" id="441959.B8M5K8"/>
<dbReference type="EMBL" id="EQ962654">
    <property type="protein sequence ID" value="EED19902.1"/>
    <property type="molecule type" value="Genomic_DNA"/>
</dbReference>
<feature type="compositionally biased region" description="Basic and acidic residues" evidence="1">
    <location>
        <begin position="15"/>
        <end position="61"/>
    </location>
</feature>
<feature type="compositionally biased region" description="Low complexity" evidence="1">
    <location>
        <begin position="348"/>
        <end position="357"/>
    </location>
</feature>
<dbReference type="eggNOG" id="ENOG502S9T9">
    <property type="taxonomic scope" value="Eukaryota"/>
</dbReference>
<evidence type="ECO:0000313" key="3">
    <source>
        <dbReference type="EMBL" id="EED19902.1"/>
    </source>
</evidence>
<evidence type="ECO:0000313" key="4">
    <source>
        <dbReference type="Proteomes" id="UP000001745"/>
    </source>
</evidence>
<sequence length="393" mass="44717">MSVEESKHKLSASELKPKKKEEKRRLKESKKKSVDDTKSKKRSRDDVNEEKQHDEYDNADKIEEDGETEKRSRKKRKSVSFADNITIENKDQTNDTGEDKKNDGDDNTSPTENEEQSRERRKKEKREKREQRRKHDGQKAATITSTKGDKQPTTDSVDNKSILAYLSQYYNDRASWKFQKIREAQLLKHVFSLDHVPSEYNPALLAYLKGLKSEGARTRLRKSAQEVIKHDEKHITATSETADETTTEETNDIAKLPVLPESLREAYGDAVYRFKGNLNAGIKNLNEGVSLTVPNGDNNENSEVDANVLARLEHRKRAEMVQWTVSGRISKFASASEQQDKQTEPESEPTGTTTASAAKKENKQKAPARKKRKNRTMIVEISSSSESSDSDSD</sequence>
<organism evidence="3 4">
    <name type="scientific">Talaromyces stipitatus (strain ATCC 10500 / CBS 375.48 / QM 6759 / NRRL 1006)</name>
    <name type="common">Penicillium stipitatum</name>
    <dbReference type="NCBI Taxonomy" id="441959"/>
    <lineage>
        <taxon>Eukaryota</taxon>
        <taxon>Fungi</taxon>
        <taxon>Dikarya</taxon>
        <taxon>Ascomycota</taxon>
        <taxon>Pezizomycotina</taxon>
        <taxon>Eurotiomycetes</taxon>
        <taxon>Eurotiomycetidae</taxon>
        <taxon>Eurotiales</taxon>
        <taxon>Trichocomaceae</taxon>
        <taxon>Talaromyces</taxon>
        <taxon>Talaromyces sect. Talaromyces</taxon>
    </lineage>
</organism>
<dbReference type="OrthoDB" id="10261563at2759"/>
<proteinExistence type="predicted"/>
<feature type="compositionally biased region" description="Basic residues" evidence="1">
    <location>
        <begin position="366"/>
        <end position="375"/>
    </location>
</feature>
<keyword evidence="4" id="KW-1185">Reference proteome</keyword>
<dbReference type="Proteomes" id="UP000001745">
    <property type="component" value="Unassembled WGS sequence"/>
</dbReference>
<feature type="compositionally biased region" description="Basic residues" evidence="1">
    <location>
        <begin position="119"/>
        <end position="136"/>
    </location>
</feature>
<gene>
    <name evidence="3" type="ORF">TSTA_031610</name>
</gene>
<feature type="compositionally biased region" description="Basic and acidic residues" evidence="1">
    <location>
        <begin position="88"/>
        <end position="104"/>
    </location>
</feature>
<dbReference type="HOGENOM" id="CLU_674690_0_0_1"/>
<evidence type="ECO:0000256" key="1">
    <source>
        <dbReference type="SAM" id="MobiDB-lite"/>
    </source>
</evidence>
<dbReference type="OMA" id="NAFRECL"/>
<reference evidence="4" key="1">
    <citation type="journal article" date="2015" name="Genome Announc.">
        <title>Genome sequence of the AIDS-associated pathogen Penicillium marneffei (ATCC18224) and its near taxonomic relative Talaromyces stipitatus (ATCC10500).</title>
        <authorList>
            <person name="Nierman W.C."/>
            <person name="Fedorova-Abrams N.D."/>
            <person name="Andrianopoulos A."/>
        </authorList>
    </citation>
    <scope>NUCLEOTIDE SEQUENCE [LARGE SCALE GENOMIC DNA]</scope>
    <source>
        <strain evidence="4">ATCC 10500 / CBS 375.48 / QM 6759 / NRRL 1006</strain>
    </source>
</reference>
<protein>
    <recommendedName>
        <fullName evidence="2">WKF domain-containing protein</fullName>
    </recommendedName>
</protein>
<dbReference type="PANTHER" id="PTHR22306">
    <property type="entry name" value="CHROMOSOME 7 OPEN READING FRAME 50"/>
    <property type="match status" value="1"/>
</dbReference>
<dbReference type="AlphaFoldDB" id="B8M5K8"/>